<evidence type="ECO:0000259" key="2">
    <source>
        <dbReference type="PROSITE" id="PS51471"/>
    </source>
</evidence>
<dbReference type="PANTHER" id="PTHR33099:SF7">
    <property type="entry name" value="MYND-TYPE DOMAIN-CONTAINING PROTEIN"/>
    <property type="match status" value="1"/>
</dbReference>
<keyword evidence="4" id="KW-1185">Reference proteome</keyword>
<feature type="compositionally biased region" description="Low complexity" evidence="1">
    <location>
        <begin position="956"/>
        <end position="967"/>
    </location>
</feature>
<dbReference type="AlphaFoldDB" id="H6BW73"/>
<evidence type="ECO:0000313" key="4">
    <source>
        <dbReference type="Proteomes" id="UP000007304"/>
    </source>
</evidence>
<dbReference type="HOGENOM" id="CLU_007520_1_0_1"/>
<dbReference type="InterPro" id="IPR005123">
    <property type="entry name" value="Oxoglu/Fe-dep_dioxygenase_dom"/>
</dbReference>
<sequence>MAIATLRRPDAVEGVKKALLEALSQIEAPSFACGGVMSENLNPGLFLNDHGIVGLPLSKNDAGAIISKATQSPFGKGEETLVDTSVRKSWQLEPAQFSIRNPKWNNMIGRILHDVYRALDLDCGRDNVCADLYKLLLYEEGAFFKPHRDSEKAPGMFGTLMICLPSSHRGGELVLTHNDETVEFNTSSTSDFDISYAAWYSDVLHEVKPVTQGYRLVLIYNLVRRESTTVSVPASPTQHQDRIVSVLKQWYVDIDAPKSPDYLVYALEHQYTQASLQLKLLKSPDFGRVLCLDEAALRLGFSLYLASTERKVKIDINGEDELSRETTMQHVVTLNGDRVDDPSADYGISVSQDRVINVHDDRLPDDEDHIEVTGNEGSLSFYWYRDTVVVIVPPSKRLEFLHECDHRPETILSRLQNLRQDTFTESWDIFPGDSAVQDLTAYASTVLEYQYRYSRPFIVLEHKRARWAKILQEIVAFAIERGNWTLYDQAVRKSHDGMSIEIFQRLGLALAQREGGRRILEIRISEALQDGFSLCDRQAALHAVKEGFFRCPEPPKGDEKEMARLIHLFDDYWVDTVIGDARCHYRTMNKAEGESIGRIARLLDDSYIDFSIIGQVFSVPIACKIGFCNELLAPTESWNYPRYWMDRYPNGALPQQPQTTLETRLELVRERLLKRIWHDFERNPALINYRPTNRQYTLTPTTRSWIGHDPQSPSARILNGKDLRQLITNSCLAGILTEQDALDCLSTALRASNKETCVHTLLPFVDEIMTSGFLNERDPNTGQVRIDIRRVVLELLMYYLRTCVGPEPPGTVSWSQDLDRGCGCTDCNTVQEFLRSPTERVARIPCTTASRRQHLQTQFYNRQIKSYTIVTLRDRTPNEWHITKKNELFDKKTVWEKNRDDARVKLAPLNRAGRLKDYLFGRQWAEIILAADYDGAVRAAHLNNERARAKIAAQGASTSASTSTAASPPTPRNPLQPVVTNTLNTTQAPTSSKRASDAGSGAQAEQTKKVKTQPVEEVNLTGV</sequence>
<evidence type="ECO:0000313" key="3">
    <source>
        <dbReference type="EMBL" id="EHY55173.1"/>
    </source>
</evidence>
<dbReference type="eggNOG" id="ENOG502QTV7">
    <property type="taxonomic scope" value="Eukaryota"/>
</dbReference>
<dbReference type="Gene3D" id="2.60.120.620">
    <property type="entry name" value="q2cbj1_9rhob like domain"/>
    <property type="match status" value="1"/>
</dbReference>
<dbReference type="GeneID" id="20307962"/>
<dbReference type="PANTHER" id="PTHR33099">
    <property type="entry name" value="FE2OG DIOXYGENASE DOMAIN-CONTAINING PROTEIN"/>
    <property type="match status" value="1"/>
</dbReference>
<evidence type="ECO:0000256" key="1">
    <source>
        <dbReference type="SAM" id="MobiDB-lite"/>
    </source>
</evidence>
<dbReference type="InterPro" id="IPR044862">
    <property type="entry name" value="Pro_4_hyd_alph_FE2OG_OXY"/>
</dbReference>
<dbReference type="InParanoid" id="H6BW73"/>
<dbReference type="Proteomes" id="UP000007304">
    <property type="component" value="Unassembled WGS sequence"/>
</dbReference>
<protein>
    <recommendedName>
        <fullName evidence="2">Fe2OG dioxygenase domain-containing protein</fullName>
    </recommendedName>
</protein>
<feature type="domain" description="Fe2OG dioxygenase" evidence="2">
    <location>
        <begin position="129"/>
        <end position="227"/>
    </location>
</feature>
<dbReference type="RefSeq" id="XP_009155634.1">
    <property type="nucleotide sequence ID" value="XM_009157386.1"/>
</dbReference>
<dbReference type="VEuPathDB" id="FungiDB:HMPREF1120_03323"/>
<feature type="region of interest" description="Disordered" evidence="1">
    <location>
        <begin position="953"/>
        <end position="1023"/>
    </location>
</feature>
<gene>
    <name evidence="3" type="ORF">HMPREF1120_03323</name>
</gene>
<dbReference type="EMBL" id="JH226132">
    <property type="protein sequence ID" value="EHY55173.1"/>
    <property type="molecule type" value="Genomic_DNA"/>
</dbReference>
<accession>H6BW73</accession>
<name>H6BW73_EXODN</name>
<proteinExistence type="predicted"/>
<feature type="compositionally biased region" description="Polar residues" evidence="1">
    <location>
        <begin position="978"/>
        <end position="993"/>
    </location>
</feature>
<dbReference type="PROSITE" id="PS51471">
    <property type="entry name" value="FE2OG_OXY"/>
    <property type="match status" value="1"/>
</dbReference>
<reference evidence="3" key="1">
    <citation type="submission" date="2011-07" db="EMBL/GenBank/DDBJ databases">
        <title>The Genome Sequence of Exophiala (Wangiella) dermatitidis NIH/UT8656.</title>
        <authorList>
            <consortium name="The Broad Institute Genome Sequencing Platform"/>
            <person name="Cuomo C."/>
            <person name="Wang Z."/>
            <person name="Hunicke-Smith S."/>
            <person name="Szanislo P.J."/>
            <person name="Earl A."/>
            <person name="Young S.K."/>
            <person name="Zeng Q."/>
            <person name="Gargeya S."/>
            <person name="Fitzgerald M."/>
            <person name="Haas B."/>
            <person name="Abouelleil A."/>
            <person name="Alvarado L."/>
            <person name="Arachchi H.M."/>
            <person name="Berlin A."/>
            <person name="Brown A."/>
            <person name="Chapman S.B."/>
            <person name="Chen Z."/>
            <person name="Dunbar C."/>
            <person name="Freedman E."/>
            <person name="Gearin G."/>
            <person name="Gellesch M."/>
            <person name="Goldberg J."/>
            <person name="Griggs A."/>
            <person name="Gujja S."/>
            <person name="Heiman D."/>
            <person name="Howarth C."/>
            <person name="Larson L."/>
            <person name="Lui A."/>
            <person name="MacDonald P.J.P."/>
            <person name="Montmayeur A."/>
            <person name="Murphy C."/>
            <person name="Neiman D."/>
            <person name="Pearson M."/>
            <person name="Priest M."/>
            <person name="Roberts A."/>
            <person name="Saif S."/>
            <person name="Shea T."/>
            <person name="Shenoy N."/>
            <person name="Sisk P."/>
            <person name="Stolte C."/>
            <person name="Sykes S."/>
            <person name="Wortman J."/>
            <person name="Nusbaum C."/>
            <person name="Birren B."/>
        </authorList>
    </citation>
    <scope>NUCLEOTIDE SEQUENCE</scope>
    <source>
        <strain evidence="3">NIH/UT8656</strain>
    </source>
</reference>
<organism evidence="3 4">
    <name type="scientific">Exophiala dermatitidis (strain ATCC 34100 / CBS 525.76 / NIH/UT8656)</name>
    <name type="common">Black yeast</name>
    <name type="synonym">Wangiella dermatitidis</name>
    <dbReference type="NCBI Taxonomy" id="858893"/>
    <lineage>
        <taxon>Eukaryota</taxon>
        <taxon>Fungi</taxon>
        <taxon>Dikarya</taxon>
        <taxon>Ascomycota</taxon>
        <taxon>Pezizomycotina</taxon>
        <taxon>Eurotiomycetes</taxon>
        <taxon>Chaetothyriomycetidae</taxon>
        <taxon>Chaetothyriales</taxon>
        <taxon>Herpotrichiellaceae</taxon>
        <taxon>Exophiala</taxon>
    </lineage>
</organism>
<dbReference type="OrthoDB" id="4157600at2759"/>
<dbReference type="Pfam" id="PF13640">
    <property type="entry name" value="2OG-FeII_Oxy_3"/>
    <property type="match status" value="1"/>
</dbReference>